<dbReference type="SUPFAM" id="SSF56037">
    <property type="entry name" value="PheT/TilS domain"/>
    <property type="match status" value="1"/>
</dbReference>
<evidence type="ECO:0000313" key="3">
    <source>
        <dbReference type="Proteomes" id="UP000481621"/>
    </source>
</evidence>
<dbReference type="Gene3D" id="3.50.40.10">
    <property type="entry name" value="Phenylalanyl-trna Synthetase, Chain B, domain 3"/>
    <property type="match status" value="1"/>
</dbReference>
<dbReference type="RefSeq" id="WP_163251873.1">
    <property type="nucleotide sequence ID" value="NZ_JAAIUV010000015.1"/>
</dbReference>
<dbReference type="InterPro" id="IPR020825">
    <property type="entry name" value="Phe-tRNA_synthase-like_B3/B4"/>
</dbReference>
<dbReference type="AlphaFoldDB" id="A0A6B3TTD7"/>
<reference evidence="2" key="1">
    <citation type="submission" date="2020-02" db="EMBL/GenBank/DDBJ databases">
        <title>Bacillus sedimentmangrovi sp. nov., isolated from sediment of the mangrove ecosystem.</title>
        <authorList>
            <person name="Liu G."/>
        </authorList>
    </citation>
    <scope>NUCLEOTIDE SEQUENCE [LARGE SCALE GENOMIC DNA]</scope>
    <source>
        <strain evidence="2">SgZ-7</strain>
    </source>
</reference>
<organism evidence="2 3">
    <name type="scientific">Neobacillus thermocopriae</name>
    <dbReference type="NCBI Taxonomy" id="1215031"/>
    <lineage>
        <taxon>Bacteria</taxon>
        <taxon>Bacillati</taxon>
        <taxon>Bacillota</taxon>
        <taxon>Bacilli</taxon>
        <taxon>Bacillales</taxon>
        <taxon>Bacillaceae</taxon>
        <taxon>Neobacillus</taxon>
    </lineage>
</organism>
<dbReference type="GO" id="GO:0004826">
    <property type="term" value="F:phenylalanine-tRNA ligase activity"/>
    <property type="evidence" value="ECO:0007669"/>
    <property type="project" value="InterPro"/>
</dbReference>
<dbReference type="Pfam" id="PF03483">
    <property type="entry name" value="B3_4"/>
    <property type="match status" value="1"/>
</dbReference>
<name>A0A6B3TTD7_9BACI</name>
<dbReference type="PANTHER" id="PTHR39209">
    <property type="match status" value="1"/>
</dbReference>
<evidence type="ECO:0000313" key="2">
    <source>
        <dbReference type="EMBL" id="NEX79261.1"/>
    </source>
</evidence>
<dbReference type="SMART" id="SM00873">
    <property type="entry name" value="B3_4"/>
    <property type="match status" value="1"/>
</dbReference>
<dbReference type="GO" id="GO:0003723">
    <property type="term" value="F:RNA binding"/>
    <property type="evidence" value="ECO:0007669"/>
    <property type="project" value="InterPro"/>
</dbReference>
<feature type="domain" description="B3/B4 tRNA-binding" evidence="1">
    <location>
        <begin position="62"/>
        <end position="212"/>
    </location>
</feature>
<dbReference type="Proteomes" id="UP000481621">
    <property type="component" value="Unassembled WGS sequence"/>
</dbReference>
<gene>
    <name evidence="2" type="ORF">G4Z05_10345</name>
</gene>
<dbReference type="PANTHER" id="PTHR39209:SF2">
    <property type="entry name" value="CYTOPLASMIC PROTEIN"/>
    <property type="match status" value="1"/>
</dbReference>
<sequence length="223" mass="25332">MEIQLSSEITKLIPHFKLGVIEYKNITIGDSPQMLRGRLQLFQESIYFDLEGKSVTDLPGIQEWRKIFKLIGKDPNRYRHSAEALYRRVHKQNYLSSVQSAIDLNNFFSLKYQVPVGIYDLDLLQGPVKVRIGMEGEEYIGLNGRKNSAAHLLLTSDQKGPFGTPFVDSERTAVTNTTKNALQIVYIRPSTDYTNAHKMTESLMNMFVQIHGGEASYQIIGCL</sequence>
<comment type="caution">
    <text evidence="2">The sequence shown here is derived from an EMBL/GenBank/DDBJ whole genome shotgun (WGS) entry which is preliminary data.</text>
</comment>
<protein>
    <recommendedName>
        <fullName evidence="1">B3/B4 tRNA-binding domain-containing protein</fullName>
    </recommendedName>
</protein>
<dbReference type="EMBL" id="JAAIUV010000015">
    <property type="protein sequence ID" value="NEX79261.1"/>
    <property type="molecule type" value="Genomic_DNA"/>
</dbReference>
<dbReference type="InterPro" id="IPR005146">
    <property type="entry name" value="B3/B4_tRNA-bd"/>
</dbReference>
<keyword evidence="3" id="KW-1185">Reference proteome</keyword>
<accession>A0A6B3TTD7</accession>
<evidence type="ECO:0000259" key="1">
    <source>
        <dbReference type="SMART" id="SM00873"/>
    </source>
</evidence>
<proteinExistence type="predicted"/>